<proteinExistence type="predicted"/>
<comment type="caution">
    <text evidence="1">The sequence shown here is derived from an EMBL/GenBank/DDBJ whole genome shotgun (WGS) entry which is preliminary data.</text>
</comment>
<dbReference type="AlphaFoldDB" id="A0A926EHT6"/>
<dbReference type="EMBL" id="JACRSY010000014">
    <property type="protein sequence ID" value="MBC8579839.1"/>
    <property type="molecule type" value="Genomic_DNA"/>
</dbReference>
<dbReference type="PROSITE" id="PS51257">
    <property type="entry name" value="PROKAR_LIPOPROTEIN"/>
    <property type="match status" value="1"/>
</dbReference>
<evidence type="ECO:0008006" key="3">
    <source>
        <dbReference type="Google" id="ProtNLM"/>
    </source>
</evidence>
<protein>
    <recommendedName>
        <fullName evidence="3">Lipoprotein</fullName>
    </recommendedName>
</protein>
<evidence type="ECO:0000313" key="1">
    <source>
        <dbReference type="EMBL" id="MBC8579839.1"/>
    </source>
</evidence>
<gene>
    <name evidence="1" type="ORF">H8718_09900</name>
</gene>
<sequence length="117" mass="13142">MKKAFLIASISLFSLFTLVGCGKSLSDRGISRLYNTDNGPRYVVVIEVKQSHLSLDINDHIKDSMNKVEIAIPVDKQFYDDVEKGDKLNDDFRLGSLMTSGSVGTWDIKIKDKMILE</sequence>
<dbReference type="Proteomes" id="UP000655830">
    <property type="component" value="Unassembled WGS sequence"/>
</dbReference>
<reference evidence="1" key="1">
    <citation type="submission" date="2020-08" db="EMBL/GenBank/DDBJ databases">
        <title>Genome public.</title>
        <authorList>
            <person name="Liu C."/>
            <person name="Sun Q."/>
        </authorList>
    </citation>
    <scope>NUCLEOTIDE SEQUENCE</scope>
    <source>
        <strain evidence="1">NSJ-12</strain>
    </source>
</reference>
<dbReference type="RefSeq" id="WP_249332754.1">
    <property type="nucleotide sequence ID" value="NZ_JACRSY010000014.1"/>
</dbReference>
<name>A0A926EHT6_9FIRM</name>
<organism evidence="1 2">
    <name type="scientific">Zhenhengia yiwuensis</name>
    <dbReference type="NCBI Taxonomy" id="2763666"/>
    <lineage>
        <taxon>Bacteria</taxon>
        <taxon>Bacillati</taxon>
        <taxon>Bacillota</taxon>
        <taxon>Clostridia</taxon>
        <taxon>Lachnospirales</taxon>
        <taxon>Lachnospiraceae</taxon>
        <taxon>Zhenhengia</taxon>
    </lineage>
</organism>
<accession>A0A926EHT6</accession>
<keyword evidence="2" id="KW-1185">Reference proteome</keyword>
<evidence type="ECO:0000313" key="2">
    <source>
        <dbReference type="Proteomes" id="UP000655830"/>
    </source>
</evidence>